<evidence type="ECO:0000256" key="6">
    <source>
        <dbReference type="SAM" id="MobiDB-lite"/>
    </source>
</evidence>
<dbReference type="GeneID" id="114465130"/>
<dbReference type="GO" id="GO:0000463">
    <property type="term" value="P:maturation of LSU-rRNA from tricistronic rRNA transcript (SSU-rRNA, 5.8S rRNA, LSU-rRNA)"/>
    <property type="evidence" value="ECO:0007669"/>
    <property type="project" value="TreeGrafter"/>
</dbReference>
<dbReference type="PROSITE" id="PS50102">
    <property type="entry name" value="RRM"/>
    <property type="match status" value="2"/>
</dbReference>
<dbReference type="AlphaFoldDB" id="A0A8C5HM08"/>
<keyword evidence="3 5" id="KW-0694">RNA-binding</keyword>
<dbReference type="CDD" id="cd12395">
    <property type="entry name" value="RRM2_RBM34"/>
    <property type="match status" value="1"/>
</dbReference>
<evidence type="ECO:0000256" key="3">
    <source>
        <dbReference type="ARBA" id="ARBA00022884"/>
    </source>
</evidence>
<sequence>MKKKPSHSEDASLGQQSADYTVGQVSGSLLQNCPAASGSLFALFSTPAPAASLVFQAAPKHVKKSTDTNDHPKLSPEANDEICVKKKNKKLKDKCAADHSLKNRESTFQDTDEDLKGEVQSTTKRKRTVSNTEEEKDATYWVMKRQKLRANREEETVKSKKTVFVGNLPISCSKKTLRSIFRDTGPIESIRFRSLVREDPSMSRKLATIRRQVHPKKQSINAYVVFKEEGGATKALQRNGLEVEKDFHIRVDRVTGSSSQHDHKCSVFVGNLPFDITEVALRKHFEVIGAVEAVRLVRDQNTGMGKGFGYVLFKSADYVQLALELNGSKLAERSIRVMRSVKKEKNKKKMDSKGASKRAGKSPTKDSRKGSSSEAEARRGGFRSQRKFTGKQQFTKRPSSFKGEMVDPSKKTKKKGLKKKKKPTKCVHIVGANP</sequence>
<accession>A0A8C5HM08</accession>
<dbReference type="SUPFAM" id="SSF54928">
    <property type="entry name" value="RNA-binding domain, RBD"/>
    <property type="match status" value="2"/>
</dbReference>
<dbReference type="RefSeq" id="XP_028305753.1">
    <property type="nucleotide sequence ID" value="XM_028449952.1"/>
</dbReference>
<reference evidence="8" key="1">
    <citation type="submission" date="2020-06" db="EMBL/GenBank/DDBJ databases">
        <authorList>
            <consortium name="Wellcome Sanger Institute Data Sharing"/>
        </authorList>
    </citation>
    <scope>NUCLEOTIDE SEQUENCE [LARGE SCALE GENOMIC DNA]</scope>
</reference>
<dbReference type="InterPro" id="IPR035979">
    <property type="entry name" value="RBD_domain_sf"/>
</dbReference>
<proteinExistence type="inferred from homology"/>
<feature type="compositionally biased region" description="Basic residues" evidence="6">
    <location>
        <begin position="411"/>
        <end position="425"/>
    </location>
</feature>
<feature type="region of interest" description="Disordered" evidence="6">
    <location>
        <begin position="106"/>
        <end position="131"/>
    </location>
</feature>
<feature type="region of interest" description="Disordered" evidence="6">
    <location>
        <begin position="340"/>
        <end position="434"/>
    </location>
</feature>
<dbReference type="PANTHER" id="PTHR23236:SF25">
    <property type="entry name" value="RNA-BINDING PROTEIN 34"/>
    <property type="match status" value="1"/>
</dbReference>
<dbReference type="Proteomes" id="UP000694680">
    <property type="component" value="Chromosome 1"/>
</dbReference>
<evidence type="ECO:0000256" key="5">
    <source>
        <dbReference type="PROSITE-ProRule" id="PRU00176"/>
    </source>
</evidence>
<dbReference type="InterPro" id="IPR012677">
    <property type="entry name" value="Nucleotide-bd_a/b_plait_sf"/>
</dbReference>
<dbReference type="InterPro" id="IPR000504">
    <property type="entry name" value="RRM_dom"/>
</dbReference>
<protein>
    <recommendedName>
        <fullName evidence="7">RRM domain-containing protein</fullName>
    </recommendedName>
</protein>
<dbReference type="CTD" id="23029"/>
<keyword evidence="4" id="KW-0539">Nucleus</keyword>
<comment type="similarity">
    <text evidence="2">Belongs to the RRM RBM34 family.</text>
</comment>
<dbReference type="CDD" id="cd12394">
    <property type="entry name" value="RRM1_RBM34"/>
    <property type="match status" value="1"/>
</dbReference>
<reference evidence="8" key="2">
    <citation type="submission" date="2025-08" db="UniProtKB">
        <authorList>
            <consortium name="Ensembl"/>
        </authorList>
    </citation>
    <scope>IDENTIFICATION</scope>
</reference>
<dbReference type="Ensembl" id="ENSGWIT00000050729.1">
    <property type="protein sequence ID" value="ENSGWIP00000046878.1"/>
    <property type="gene ID" value="ENSGWIG00000023123.1"/>
</dbReference>
<feature type="domain" description="RRM" evidence="7">
    <location>
        <begin position="161"/>
        <end position="256"/>
    </location>
</feature>
<reference evidence="8" key="3">
    <citation type="submission" date="2025-09" db="UniProtKB">
        <authorList>
            <consortium name="Ensembl"/>
        </authorList>
    </citation>
    <scope>IDENTIFICATION</scope>
</reference>
<dbReference type="PANTHER" id="PTHR23236">
    <property type="entry name" value="EUKARYOTIC TRANSLATION INITIATION FACTOR 4B/4H"/>
    <property type="match status" value="1"/>
</dbReference>
<dbReference type="GO" id="GO:0005730">
    <property type="term" value="C:nucleolus"/>
    <property type="evidence" value="ECO:0007669"/>
    <property type="project" value="UniProtKB-SubCell"/>
</dbReference>
<feature type="compositionally biased region" description="Basic and acidic residues" evidence="6">
    <location>
        <begin position="363"/>
        <end position="379"/>
    </location>
</feature>
<feature type="compositionally biased region" description="Basic residues" evidence="6">
    <location>
        <begin position="380"/>
        <end position="389"/>
    </location>
</feature>
<name>A0A8C5HM08_GOUWI</name>
<evidence type="ECO:0000256" key="2">
    <source>
        <dbReference type="ARBA" id="ARBA00007077"/>
    </source>
</evidence>
<evidence type="ECO:0000256" key="4">
    <source>
        <dbReference type="ARBA" id="ARBA00023242"/>
    </source>
</evidence>
<keyword evidence="9" id="KW-1185">Reference proteome</keyword>
<dbReference type="SMART" id="SM00360">
    <property type="entry name" value="RRM"/>
    <property type="match status" value="2"/>
</dbReference>
<evidence type="ECO:0000313" key="8">
    <source>
        <dbReference type="Ensembl" id="ENSGWIP00000046878.1"/>
    </source>
</evidence>
<dbReference type="Gene3D" id="3.30.70.330">
    <property type="match status" value="2"/>
</dbReference>
<evidence type="ECO:0000256" key="1">
    <source>
        <dbReference type="ARBA" id="ARBA00004604"/>
    </source>
</evidence>
<evidence type="ECO:0000313" key="9">
    <source>
        <dbReference type="Proteomes" id="UP000694680"/>
    </source>
</evidence>
<dbReference type="GO" id="GO:0019843">
    <property type="term" value="F:rRNA binding"/>
    <property type="evidence" value="ECO:0007669"/>
    <property type="project" value="TreeGrafter"/>
</dbReference>
<gene>
    <name evidence="8" type="primary">rbm34</name>
</gene>
<feature type="domain" description="RRM" evidence="7">
    <location>
        <begin position="265"/>
        <end position="342"/>
    </location>
</feature>
<evidence type="ECO:0000259" key="7">
    <source>
        <dbReference type="PROSITE" id="PS50102"/>
    </source>
</evidence>
<comment type="subcellular location">
    <subcellularLocation>
        <location evidence="1">Nucleus</location>
        <location evidence="1">Nucleolus</location>
    </subcellularLocation>
</comment>
<organism evidence="8 9">
    <name type="scientific">Gouania willdenowi</name>
    <name type="common">Blunt-snouted clingfish</name>
    <name type="synonym">Lepadogaster willdenowi</name>
    <dbReference type="NCBI Taxonomy" id="441366"/>
    <lineage>
        <taxon>Eukaryota</taxon>
        <taxon>Metazoa</taxon>
        <taxon>Chordata</taxon>
        <taxon>Craniata</taxon>
        <taxon>Vertebrata</taxon>
        <taxon>Euteleostomi</taxon>
        <taxon>Actinopterygii</taxon>
        <taxon>Neopterygii</taxon>
        <taxon>Teleostei</taxon>
        <taxon>Neoteleostei</taxon>
        <taxon>Acanthomorphata</taxon>
        <taxon>Ovalentaria</taxon>
        <taxon>Blenniimorphae</taxon>
        <taxon>Blenniiformes</taxon>
        <taxon>Gobiesocoidei</taxon>
        <taxon>Gobiesocidae</taxon>
        <taxon>Gobiesocinae</taxon>
        <taxon>Gouania</taxon>
    </lineage>
</organism>
<dbReference type="InterPro" id="IPR034221">
    <property type="entry name" value="RBM34_RRM2"/>
</dbReference>
<dbReference type="Pfam" id="PF00076">
    <property type="entry name" value="RRM_1"/>
    <property type="match status" value="2"/>
</dbReference>